<accession>A0A6L2KDD4</accession>
<protein>
    <recommendedName>
        <fullName evidence="2">Tf2-1-like SH3-like domain-containing protein</fullName>
    </recommendedName>
</protein>
<sequence length="574" mass="66056">MMRDEFCPNNKMQKLETEFWCHVMVGVGHAVYTDRFHELTRLVPHMVTLENKRIESVVLKAGMLTYEAIKSGSLKKSTKKRGNVGEPSRDGNVKDDNKRPRTGRAFASTTNPVRREYTGSTPKCTNCNFHHHLEMPYRTSRGACFECGDTDHYKAACLRLNRAPRQGGNHQIQAMAIKGGQGRANNDMEPSNLGFSYEIEIASGQLVEINKPEENANHLMSVKAEGQKLKDIVIVRNFLEVFPDDLSGLPPYREIKFHIDLIPRAMPVMKCGMLGKKGKLAPRYVGPFEITERIGPVVYRLRLPQELNDVHDTFYVSNLKKCLAKPTQQIPLEEIQVDAKLNFMEEPVEILERKIKKLKRSRIPIIKGEIDNLTIEQYLALTRGYQVPGVVKPEIRGNVNFEIKSQFMRELREDTFFGNKNDDAHEHVERVLGIVHHQELPNSLKKSSISSRKETKHYTKLGNGIMTFYTNVPPMTSITIRRNVQGDNTYRWHDKKSEEEEKLKLGINIEEYDPPMVHVETFIVKRYSFDTGQNFICVTKELMDALPLERENGSRFRDMIRKEVDSGRRIRKKT</sequence>
<feature type="domain" description="Tf2-1-like SH3-like" evidence="2">
    <location>
        <begin position="268"/>
        <end position="322"/>
    </location>
</feature>
<dbReference type="PANTHER" id="PTHR46148:SF59">
    <property type="entry name" value="NUCLEOTIDYLTRANSFERASE, RIBONUCLEASE H"/>
    <property type="match status" value="1"/>
</dbReference>
<dbReference type="Pfam" id="PF24626">
    <property type="entry name" value="SH3_Tf2-1"/>
    <property type="match status" value="1"/>
</dbReference>
<name>A0A6L2KDD4_TANCI</name>
<organism evidence="3">
    <name type="scientific">Tanacetum cinerariifolium</name>
    <name type="common">Dalmatian daisy</name>
    <name type="synonym">Chrysanthemum cinerariifolium</name>
    <dbReference type="NCBI Taxonomy" id="118510"/>
    <lineage>
        <taxon>Eukaryota</taxon>
        <taxon>Viridiplantae</taxon>
        <taxon>Streptophyta</taxon>
        <taxon>Embryophyta</taxon>
        <taxon>Tracheophyta</taxon>
        <taxon>Spermatophyta</taxon>
        <taxon>Magnoliopsida</taxon>
        <taxon>eudicotyledons</taxon>
        <taxon>Gunneridae</taxon>
        <taxon>Pentapetalae</taxon>
        <taxon>asterids</taxon>
        <taxon>campanulids</taxon>
        <taxon>Asterales</taxon>
        <taxon>Asteraceae</taxon>
        <taxon>Asteroideae</taxon>
        <taxon>Anthemideae</taxon>
        <taxon>Anthemidinae</taxon>
        <taxon>Tanacetum</taxon>
    </lineage>
</organism>
<reference evidence="3" key="1">
    <citation type="journal article" date="2019" name="Sci. Rep.">
        <title>Draft genome of Tanacetum cinerariifolium, the natural source of mosquito coil.</title>
        <authorList>
            <person name="Yamashiro T."/>
            <person name="Shiraishi A."/>
            <person name="Satake H."/>
            <person name="Nakayama K."/>
        </authorList>
    </citation>
    <scope>NUCLEOTIDE SEQUENCE</scope>
</reference>
<comment type="caution">
    <text evidence="3">The sequence shown here is derived from an EMBL/GenBank/DDBJ whole genome shotgun (WGS) entry which is preliminary data.</text>
</comment>
<dbReference type="InterPro" id="IPR056924">
    <property type="entry name" value="SH3_Tf2-1"/>
</dbReference>
<dbReference type="PANTHER" id="PTHR46148">
    <property type="entry name" value="CHROMO DOMAIN-CONTAINING PROTEIN"/>
    <property type="match status" value="1"/>
</dbReference>
<evidence type="ECO:0000313" key="3">
    <source>
        <dbReference type="EMBL" id="GEU46025.1"/>
    </source>
</evidence>
<gene>
    <name evidence="3" type="ORF">Tci_018003</name>
</gene>
<dbReference type="EMBL" id="BKCJ010002068">
    <property type="protein sequence ID" value="GEU46025.1"/>
    <property type="molecule type" value="Genomic_DNA"/>
</dbReference>
<proteinExistence type="predicted"/>
<feature type="region of interest" description="Disordered" evidence="1">
    <location>
        <begin position="75"/>
        <end position="106"/>
    </location>
</feature>
<evidence type="ECO:0000256" key="1">
    <source>
        <dbReference type="SAM" id="MobiDB-lite"/>
    </source>
</evidence>
<evidence type="ECO:0000259" key="2">
    <source>
        <dbReference type="Pfam" id="PF24626"/>
    </source>
</evidence>
<feature type="compositionally biased region" description="Basic and acidic residues" evidence="1">
    <location>
        <begin position="87"/>
        <end position="99"/>
    </location>
</feature>
<dbReference type="AlphaFoldDB" id="A0A6L2KDD4"/>